<sequence length="132" mass="14125">MNRKTGNPGPAEHPSIQRLEQGARWVQAADKARARRTGPTSTKRSQYVAFGLAGAVALSCCGFTAYEQFFQRKRCIDPRTQQVIEDSYCRSGGGGYVGRWYYGGKGGSKIGDKVTGGSFTRGGFGRFSGGGG</sequence>
<evidence type="ECO:0008006" key="4">
    <source>
        <dbReference type="Google" id="ProtNLM"/>
    </source>
</evidence>
<accession>A0ABN2JQ83</accession>
<evidence type="ECO:0000313" key="3">
    <source>
        <dbReference type="Proteomes" id="UP001500655"/>
    </source>
</evidence>
<dbReference type="Proteomes" id="UP001500655">
    <property type="component" value="Unassembled WGS sequence"/>
</dbReference>
<organism evidence="2 3">
    <name type="scientific">Luedemannella helvata</name>
    <dbReference type="NCBI Taxonomy" id="349315"/>
    <lineage>
        <taxon>Bacteria</taxon>
        <taxon>Bacillati</taxon>
        <taxon>Actinomycetota</taxon>
        <taxon>Actinomycetes</taxon>
        <taxon>Micromonosporales</taxon>
        <taxon>Micromonosporaceae</taxon>
        <taxon>Luedemannella</taxon>
    </lineage>
</organism>
<keyword evidence="1" id="KW-0812">Transmembrane</keyword>
<keyword evidence="1" id="KW-1133">Transmembrane helix</keyword>
<evidence type="ECO:0000313" key="2">
    <source>
        <dbReference type="EMBL" id="GAA1734539.1"/>
    </source>
</evidence>
<dbReference type="RefSeq" id="WP_344075474.1">
    <property type="nucleotide sequence ID" value="NZ_BAAALS010000001.1"/>
</dbReference>
<reference evidence="2 3" key="1">
    <citation type="journal article" date="2019" name="Int. J. Syst. Evol. Microbiol.">
        <title>The Global Catalogue of Microorganisms (GCM) 10K type strain sequencing project: providing services to taxonomists for standard genome sequencing and annotation.</title>
        <authorList>
            <consortium name="The Broad Institute Genomics Platform"/>
            <consortium name="The Broad Institute Genome Sequencing Center for Infectious Disease"/>
            <person name="Wu L."/>
            <person name="Ma J."/>
        </authorList>
    </citation>
    <scope>NUCLEOTIDE SEQUENCE [LARGE SCALE GENOMIC DNA]</scope>
    <source>
        <strain evidence="2 3">JCM 13249</strain>
    </source>
</reference>
<feature type="transmembrane region" description="Helical" evidence="1">
    <location>
        <begin position="47"/>
        <end position="66"/>
    </location>
</feature>
<name>A0ABN2JQ83_9ACTN</name>
<keyword evidence="1" id="KW-0472">Membrane</keyword>
<protein>
    <recommendedName>
        <fullName evidence="4">Transmembrane protein</fullName>
    </recommendedName>
</protein>
<keyword evidence="3" id="KW-1185">Reference proteome</keyword>
<dbReference type="EMBL" id="BAAALS010000001">
    <property type="protein sequence ID" value="GAA1734539.1"/>
    <property type="molecule type" value="Genomic_DNA"/>
</dbReference>
<gene>
    <name evidence="2" type="ORF">GCM10009681_00890</name>
</gene>
<comment type="caution">
    <text evidence="2">The sequence shown here is derived from an EMBL/GenBank/DDBJ whole genome shotgun (WGS) entry which is preliminary data.</text>
</comment>
<proteinExistence type="predicted"/>
<evidence type="ECO:0000256" key="1">
    <source>
        <dbReference type="SAM" id="Phobius"/>
    </source>
</evidence>